<dbReference type="GO" id="GO:0008771">
    <property type="term" value="F:[citrate (pro-3S)-lyase] ligase activity"/>
    <property type="evidence" value="ECO:0007669"/>
    <property type="project" value="UniProtKB-EC"/>
</dbReference>
<dbReference type="SUPFAM" id="SSF52374">
    <property type="entry name" value="Nucleotidylyl transferase"/>
    <property type="match status" value="1"/>
</dbReference>
<dbReference type="PIRSF" id="PIRSF005751">
    <property type="entry name" value="Acet_citr_lig"/>
    <property type="match status" value="1"/>
</dbReference>
<dbReference type="EC" id="6.2.1.22" evidence="3"/>
<dbReference type="InterPro" id="IPR000182">
    <property type="entry name" value="GNAT_dom"/>
</dbReference>
<protein>
    <recommendedName>
        <fullName evidence="3">[Citrate [pro-3S]-lyase] ligase</fullName>
        <ecNumber evidence="3">6.2.1.22</ecNumber>
    </recommendedName>
</protein>
<dbReference type="SUPFAM" id="SSF55729">
    <property type="entry name" value="Acyl-CoA N-acyltransferases (Nat)"/>
    <property type="match status" value="1"/>
</dbReference>
<feature type="domain" description="N-acetyltransferase" evidence="4">
    <location>
        <begin position="1"/>
        <end position="126"/>
    </location>
</feature>
<comment type="caution">
    <text evidence="5">The sequence shown here is derived from an EMBL/GenBank/DDBJ whole genome shotgun (WGS) entry which is preliminary data.</text>
</comment>
<evidence type="ECO:0000313" key="5">
    <source>
        <dbReference type="EMBL" id="RFZ79186.1"/>
    </source>
</evidence>
<dbReference type="SMART" id="SM00764">
    <property type="entry name" value="Citrate_ly_lig"/>
    <property type="match status" value="1"/>
</dbReference>
<dbReference type="Gene3D" id="3.40.50.620">
    <property type="entry name" value="HUPs"/>
    <property type="match status" value="1"/>
</dbReference>
<dbReference type="PROSITE" id="PS51186">
    <property type="entry name" value="GNAT"/>
    <property type="match status" value="1"/>
</dbReference>
<dbReference type="InterPro" id="IPR014729">
    <property type="entry name" value="Rossmann-like_a/b/a_fold"/>
</dbReference>
<dbReference type="OrthoDB" id="9779753at2"/>
<dbReference type="AlphaFoldDB" id="A0A3E2NDW5"/>
<organism evidence="5 6">
    <name type="scientific">Lacrimispora amygdalina</name>
    <dbReference type="NCBI Taxonomy" id="253257"/>
    <lineage>
        <taxon>Bacteria</taxon>
        <taxon>Bacillati</taxon>
        <taxon>Bacillota</taxon>
        <taxon>Clostridia</taxon>
        <taxon>Lachnospirales</taxon>
        <taxon>Lachnospiraceae</taxon>
        <taxon>Lacrimispora</taxon>
    </lineage>
</organism>
<comment type="function">
    <text evidence="3">Acetylation of prosthetic group (2-(5''-phosphoribosyl)-3'-dephosphocoenzyme-A) of the gamma subunit of citrate lyase.</text>
</comment>
<dbReference type="NCBIfam" id="TIGR00124">
    <property type="entry name" value="cit_ly_ligase"/>
    <property type="match status" value="1"/>
</dbReference>
<keyword evidence="2 3" id="KW-0067">ATP-binding</keyword>
<dbReference type="GO" id="GO:0005524">
    <property type="term" value="F:ATP binding"/>
    <property type="evidence" value="ECO:0007669"/>
    <property type="project" value="UniProtKB-UniRule"/>
</dbReference>
<sequence length="341" mass="39123">MEFMRLEGRPFRGKELERLKEFLACNHLDYDHEIEYTICLLDENCQIVATGSAHDNVLKCIAVDQAARGFGLAATIVSALVQYEFEKGRSHILLYTKPENQEMFENLGFYGVLKTGEILFMENRKEGFDQFIRRLKEESPKEALLTGQVIGCMVVNCNPFTNGHRYLVEQALNHCDYLHVLVLSDDRSFFNAEDRYQLVKEGVHDLSRVIVHRSSDFVISAATFPTYFIKEKAQAQKANCLLDLTLFARRIAPELGITKRFVGTEPNCAITGQYNEEMKQILPQYGIQVMEFERKEIKGTAVSASLVRAWYEKGDFKHIKDVVPETTLQYLINKKSQRPKG</sequence>
<dbReference type="Proteomes" id="UP000260680">
    <property type="component" value="Unassembled WGS sequence"/>
</dbReference>
<keyword evidence="1 3" id="KW-0547">Nucleotide-binding</keyword>
<dbReference type="Gene3D" id="3.40.630.30">
    <property type="match status" value="1"/>
</dbReference>
<dbReference type="InterPro" id="IPR005216">
    <property type="entry name" value="Citrate_lyase_ligase"/>
</dbReference>
<dbReference type="InterPro" id="IPR004821">
    <property type="entry name" value="Cyt_trans-like"/>
</dbReference>
<evidence type="ECO:0000256" key="3">
    <source>
        <dbReference type="PIRNR" id="PIRNR005751"/>
    </source>
</evidence>
<evidence type="ECO:0000313" key="6">
    <source>
        <dbReference type="Proteomes" id="UP000260680"/>
    </source>
</evidence>
<accession>A0A3E2NDW5</accession>
<dbReference type="InterPro" id="IPR013166">
    <property type="entry name" value="Citrate_lyase_ligase_C"/>
</dbReference>
<dbReference type="PANTHER" id="PTHR40599">
    <property type="entry name" value="[CITRATE [PRO-3S]-LYASE] LIGASE"/>
    <property type="match status" value="1"/>
</dbReference>
<evidence type="ECO:0000259" key="4">
    <source>
        <dbReference type="PROSITE" id="PS51186"/>
    </source>
</evidence>
<evidence type="ECO:0000256" key="1">
    <source>
        <dbReference type="ARBA" id="ARBA00022741"/>
    </source>
</evidence>
<reference evidence="5 6" key="1">
    <citation type="submission" date="2018-07" db="EMBL/GenBank/DDBJ databases">
        <title>New species, Clostridium PI-S10-A1B.</title>
        <authorList>
            <person name="Krishna G."/>
            <person name="Summeta K."/>
            <person name="Shikha S."/>
            <person name="Prabhu P.B."/>
            <person name="Suresh K."/>
        </authorList>
    </citation>
    <scope>NUCLEOTIDE SEQUENCE [LARGE SCALE GENOMIC DNA]</scope>
    <source>
        <strain evidence="5 6">PI-S10-A1B</strain>
    </source>
</reference>
<dbReference type="NCBIfam" id="TIGR00125">
    <property type="entry name" value="cyt_tran_rel"/>
    <property type="match status" value="1"/>
</dbReference>
<keyword evidence="3 5" id="KW-0436">Ligase</keyword>
<dbReference type="InterPro" id="IPR016181">
    <property type="entry name" value="Acyl_CoA_acyltransferase"/>
</dbReference>
<gene>
    <name evidence="5" type="primary">citC</name>
    <name evidence="5" type="ORF">DS742_09145</name>
</gene>
<dbReference type="GO" id="GO:0016747">
    <property type="term" value="F:acyltransferase activity, transferring groups other than amino-acyl groups"/>
    <property type="evidence" value="ECO:0007669"/>
    <property type="project" value="InterPro"/>
</dbReference>
<name>A0A3E2NDW5_9FIRM</name>
<comment type="catalytic activity">
    <reaction evidence="3">
        <text>holo-[citrate lyase ACP] + acetate + ATP = acetyl-[citrate lyase ACP] + AMP + diphosphate</text>
        <dbReference type="Rhea" id="RHEA:23788"/>
        <dbReference type="Rhea" id="RHEA-COMP:10158"/>
        <dbReference type="Rhea" id="RHEA-COMP:13710"/>
        <dbReference type="ChEBI" id="CHEBI:30089"/>
        <dbReference type="ChEBI" id="CHEBI:30616"/>
        <dbReference type="ChEBI" id="CHEBI:33019"/>
        <dbReference type="ChEBI" id="CHEBI:82683"/>
        <dbReference type="ChEBI" id="CHEBI:137976"/>
        <dbReference type="ChEBI" id="CHEBI:456215"/>
        <dbReference type="EC" id="6.2.1.22"/>
    </reaction>
</comment>
<dbReference type="PANTHER" id="PTHR40599:SF1">
    <property type="entry name" value="[CITRATE [PRO-3S]-LYASE] LIGASE"/>
    <property type="match status" value="1"/>
</dbReference>
<dbReference type="RefSeq" id="WP_117416696.1">
    <property type="nucleotide sequence ID" value="NZ_QOHO01000026.1"/>
</dbReference>
<evidence type="ECO:0000256" key="2">
    <source>
        <dbReference type="ARBA" id="ARBA00022840"/>
    </source>
</evidence>
<dbReference type="EMBL" id="QOHO01000026">
    <property type="protein sequence ID" value="RFZ79186.1"/>
    <property type="molecule type" value="Genomic_DNA"/>
</dbReference>
<dbReference type="Pfam" id="PF08218">
    <property type="entry name" value="Citrate_ly_lig"/>
    <property type="match status" value="1"/>
</dbReference>
<proteinExistence type="predicted"/>
<dbReference type="Pfam" id="PF00583">
    <property type="entry name" value="Acetyltransf_1"/>
    <property type="match status" value="1"/>
</dbReference>